<organism evidence="2 3">
    <name type="scientific">Mycena metata</name>
    <dbReference type="NCBI Taxonomy" id="1033252"/>
    <lineage>
        <taxon>Eukaryota</taxon>
        <taxon>Fungi</taxon>
        <taxon>Dikarya</taxon>
        <taxon>Basidiomycota</taxon>
        <taxon>Agaricomycotina</taxon>
        <taxon>Agaricomycetes</taxon>
        <taxon>Agaricomycetidae</taxon>
        <taxon>Agaricales</taxon>
        <taxon>Marasmiineae</taxon>
        <taxon>Mycenaceae</taxon>
        <taxon>Mycena</taxon>
    </lineage>
</organism>
<reference evidence="2" key="1">
    <citation type="submission" date="2023-03" db="EMBL/GenBank/DDBJ databases">
        <title>Massive genome expansion in bonnet fungi (Mycena s.s.) driven by repeated elements and novel gene families across ecological guilds.</title>
        <authorList>
            <consortium name="Lawrence Berkeley National Laboratory"/>
            <person name="Harder C.B."/>
            <person name="Miyauchi S."/>
            <person name="Viragh M."/>
            <person name="Kuo A."/>
            <person name="Thoen E."/>
            <person name="Andreopoulos B."/>
            <person name="Lu D."/>
            <person name="Skrede I."/>
            <person name="Drula E."/>
            <person name="Henrissat B."/>
            <person name="Morin E."/>
            <person name="Kohler A."/>
            <person name="Barry K."/>
            <person name="LaButti K."/>
            <person name="Morin E."/>
            <person name="Salamov A."/>
            <person name="Lipzen A."/>
            <person name="Mereny Z."/>
            <person name="Hegedus B."/>
            <person name="Baldrian P."/>
            <person name="Stursova M."/>
            <person name="Weitz H."/>
            <person name="Taylor A."/>
            <person name="Grigoriev I.V."/>
            <person name="Nagy L.G."/>
            <person name="Martin F."/>
            <person name="Kauserud H."/>
        </authorList>
    </citation>
    <scope>NUCLEOTIDE SEQUENCE</scope>
    <source>
        <strain evidence="2">CBHHK182m</strain>
    </source>
</reference>
<accession>A0AAD7MWU7</accession>
<dbReference type="Pfam" id="PF20703">
    <property type="entry name" value="nSTAND1"/>
    <property type="match status" value="1"/>
</dbReference>
<keyword evidence="3" id="KW-1185">Reference proteome</keyword>
<dbReference type="PANTHER" id="PTHR47691">
    <property type="entry name" value="REGULATOR-RELATED"/>
    <property type="match status" value="1"/>
</dbReference>
<evidence type="ECO:0000313" key="3">
    <source>
        <dbReference type="Proteomes" id="UP001215598"/>
    </source>
</evidence>
<sequence>MPRLSTHRETQIINVKASLTPAVELLEELNKAFGPPFVQAIGETTRALINGIESQKLKRNKDALQLMEKLHLPIYAIIHLHLKSETLGSLPPIILENIGRFTGIVHKIYTFLEAQQEGNIIRQLFRQSELNGLLKECRAGLDQAMEVFKIDTSFMVLNNTTEVQQIANTMYAELLELISTFSDGTTSDRSSSPLYRGGDDLQKSSQSFSMLPAEPKRFYGRESELAEVLQALTQETPRVAILGGGGMGKTCLAKATLHHPHTSTRFTRRFFVSAEPASNDLELAALIGLHVGLEAGQDLRKSVVQFFSMGEPTLLILDNLETPWEPMESRTGIENFLSSLTQVNHLALLITMRGAERPGKVRWTRPFLLPLKPLSDDAAQHLFNDITDDSDQTEEKNQLLQFTENMPLAVDLMAHLVDYRGLSDVLASLQTEKTSLLSTGHDRRSNLDISISISISSPRITSSAKELLSLLSILPDGLSDIELTQSDLPISDIQSSRSILLATSLAYKDPQNRLRSLVPIREHMQQFLPPSQSLIHPIQKYLHQLLGLYERYQGAQLGNIITQITVNLSNLDELLHRGLQPESLGTTDTIHSILSLNSFFYMTRPGQRHVIFRLLDIPAHLCDEPLKVRCITERLMDLEESPAIIQELILQGISYLEHIDDLPLEARFYSRAGTVACRSEFNSSRGLQFLERALVLGERAGDIEGQCDCLISIATVKLRWGYWTTSLKLSKRAERLANLTGNLCQASRALDVTAACLNFLGDYKGTVIHIHRAKEMLRVCGMARGDNNCSLMNTLAEVHLRKSEYAEAISIHEDLIENSSANPVSYAFALLNIAQIQIKSGGGEPNILEKIDQAKAIFSRVGLPHPDVYCEVMVAELIQREGNTSLAIELFLKSLKIGWQSDSQVLAVCLENLASLNIQKSSIHYNSNWPVVYLAFGSKHADKLAFYKALLFLGDSFLSSQDENTAHSLFTVALEGFTFMDVHCSRAQCMLRLGDLANKSGNPPEAVGFWIAAQPLFERSLQAEDTAKIESRLHAVNEGHKSSILRLVTLHPSIAEPFPSTEIAHVKATRNYPMGLPDTVYRH</sequence>
<dbReference type="EMBL" id="JARKIB010000123">
    <property type="protein sequence ID" value="KAJ7736149.1"/>
    <property type="molecule type" value="Genomic_DNA"/>
</dbReference>
<dbReference type="CDD" id="cd21037">
    <property type="entry name" value="MLKL_NTD"/>
    <property type="match status" value="1"/>
</dbReference>
<evidence type="ECO:0000259" key="1">
    <source>
        <dbReference type="Pfam" id="PF20703"/>
    </source>
</evidence>
<dbReference type="Gene3D" id="3.40.50.300">
    <property type="entry name" value="P-loop containing nucleotide triphosphate hydrolases"/>
    <property type="match status" value="1"/>
</dbReference>
<protein>
    <recommendedName>
        <fullName evidence="1">Novel STAND NTPase 1 domain-containing protein</fullName>
    </recommendedName>
</protein>
<dbReference type="Gene3D" id="1.25.40.10">
    <property type="entry name" value="Tetratricopeptide repeat domain"/>
    <property type="match status" value="1"/>
</dbReference>
<name>A0AAD7MWU7_9AGAR</name>
<dbReference type="SUPFAM" id="SSF48452">
    <property type="entry name" value="TPR-like"/>
    <property type="match status" value="1"/>
</dbReference>
<dbReference type="Proteomes" id="UP001215598">
    <property type="component" value="Unassembled WGS sequence"/>
</dbReference>
<proteinExistence type="predicted"/>
<feature type="domain" description="Novel STAND NTPase 1" evidence="1">
    <location>
        <begin position="213"/>
        <end position="353"/>
    </location>
</feature>
<dbReference type="SUPFAM" id="SSF52540">
    <property type="entry name" value="P-loop containing nucleoside triphosphate hydrolases"/>
    <property type="match status" value="1"/>
</dbReference>
<evidence type="ECO:0000313" key="2">
    <source>
        <dbReference type="EMBL" id="KAJ7736149.1"/>
    </source>
</evidence>
<dbReference type="InterPro" id="IPR059179">
    <property type="entry name" value="MLKL-like_MCAfunc"/>
</dbReference>
<dbReference type="InterPro" id="IPR011990">
    <property type="entry name" value="TPR-like_helical_dom_sf"/>
</dbReference>
<comment type="caution">
    <text evidence="2">The sequence shown here is derived from an EMBL/GenBank/DDBJ whole genome shotgun (WGS) entry which is preliminary data.</text>
</comment>
<gene>
    <name evidence="2" type="ORF">B0H16DRAFT_1764430</name>
</gene>
<dbReference type="AlphaFoldDB" id="A0AAD7MWU7"/>
<dbReference type="InterPro" id="IPR049052">
    <property type="entry name" value="nSTAND1"/>
</dbReference>
<dbReference type="PANTHER" id="PTHR47691:SF3">
    <property type="entry name" value="HTH-TYPE TRANSCRIPTIONAL REGULATOR RV0890C-RELATED"/>
    <property type="match status" value="1"/>
</dbReference>
<dbReference type="InterPro" id="IPR027417">
    <property type="entry name" value="P-loop_NTPase"/>
</dbReference>